<feature type="transmembrane region" description="Helical" evidence="1">
    <location>
        <begin position="84"/>
        <end position="107"/>
    </location>
</feature>
<accession>A0A4R2EHA7</accession>
<evidence type="ECO:0008006" key="4">
    <source>
        <dbReference type="Google" id="ProtNLM"/>
    </source>
</evidence>
<keyword evidence="3" id="KW-1185">Reference proteome</keyword>
<comment type="caution">
    <text evidence="2">The sequence shown here is derived from an EMBL/GenBank/DDBJ whole genome shotgun (WGS) entry which is preliminary data.</text>
</comment>
<feature type="transmembrane region" description="Helical" evidence="1">
    <location>
        <begin position="179"/>
        <end position="198"/>
    </location>
</feature>
<evidence type="ECO:0000256" key="1">
    <source>
        <dbReference type="SAM" id="Phobius"/>
    </source>
</evidence>
<feature type="transmembrane region" description="Helical" evidence="1">
    <location>
        <begin position="113"/>
        <end position="131"/>
    </location>
</feature>
<feature type="transmembrane region" description="Helical" evidence="1">
    <location>
        <begin position="143"/>
        <end position="159"/>
    </location>
</feature>
<gene>
    <name evidence="2" type="ORF">CLV25_10744</name>
</gene>
<dbReference type="Proteomes" id="UP000294830">
    <property type="component" value="Unassembled WGS sequence"/>
</dbReference>
<feature type="transmembrane region" description="Helical" evidence="1">
    <location>
        <begin position="28"/>
        <end position="47"/>
    </location>
</feature>
<dbReference type="SUPFAM" id="SSF103481">
    <property type="entry name" value="Multidrug resistance efflux transporter EmrE"/>
    <property type="match status" value="2"/>
</dbReference>
<reference evidence="2 3" key="1">
    <citation type="submission" date="2019-03" db="EMBL/GenBank/DDBJ databases">
        <title>Genomic Encyclopedia of Archaeal and Bacterial Type Strains, Phase II (KMG-II): from individual species to whole genera.</title>
        <authorList>
            <person name="Goeker M."/>
        </authorList>
    </citation>
    <scope>NUCLEOTIDE SEQUENCE [LARGE SCALE GENOMIC DNA]</scope>
    <source>
        <strain evidence="2 3">RL-C</strain>
    </source>
</reference>
<name>A0A4R2EHA7_9BACT</name>
<organism evidence="2 3">
    <name type="scientific">Acetobacteroides hydrogenigenes</name>
    <dbReference type="NCBI Taxonomy" id="979970"/>
    <lineage>
        <taxon>Bacteria</taxon>
        <taxon>Pseudomonadati</taxon>
        <taxon>Bacteroidota</taxon>
        <taxon>Bacteroidia</taxon>
        <taxon>Bacteroidales</taxon>
        <taxon>Rikenellaceae</taxon>
        <taxon>Acetobacteroides</taxon>
    </lineage>
</organism>
<evidence type="ECO:0000313" key="3">
    <source>
        <dbReference type="Proteomes" id="UP000294830"/>
    </source>
</evidence>
<evidence type="ECO:0000313" key="2">
    <source>
        <dbReference type="EMBL" id="TCN67585.1"/>
    </source>
</evidence>
<feature type="transmembrane region" description="Helical" evidence="1">
    <location>
        <begin position="6"/>
        <end position="21"/>
    </location>
</feature>
<dbReference type="InterPro" id="IPR037185">
    <property type="entry name" value="EmrE-like"/>
</dbReference>
<keyword evidence="1" id="KW-1133">Transmembrane helix</keyword>
<dbReference type="EMBL" id="SLWB01000007">
    <property type="protein sequence ID" value="TCN67585.1"/>
    <property type="molecule type" value="Genomic_DNA"/>
</dbReference>
<keyword evidence="1" id="KW-0812">Transmembrane</keyword>
<dbReference type="AlphaFoldDB" id="A0A4R2EHA7"/>
<proteinExistence type="predicted"/>
<sequence length="285" mass="30200">MGFLLLSIISSTLITLVFKLVSRRKIDIFSCIVVNYPIASLLGFVFANFSGGFFLTPKLVSAAVVVGILFIFTFNLVGTCTAKAGMSITTIASKMSLAIPISISFIFDNQDSITSNKIIGIGLAIVAVVLTTFKKNDKKDKDLAAILLPVALFVSMGLTDSMVKLAQLTAVPSQYSSNFSAIAFGIAGFIGLSIILVTGKSSKLKDRNTLLFGTALGIANFGSLLFFLYALNSKVASSIIFGINNVSIVVLSITIGILFFKEKLSAINIVGAFASIISLIYLASI</sequence>
<feature type="transmembrane region" description="Helical" evidence="1">
    <location>
        <begin position="210"/>
        <end position="229"/>
    </location>
</feature>
<feature type="transmembrane region" description="Helical" evidence="1">
    <location>
        <begin position="235"/>
        <end position="259"/>
    </location>
</feature>
<keyword evidence="1" id="KW-0472">Membrane</keyword>
<feature type="transmembrane region" description="Helical" evidence="1">
    <location>
        <begin position="266"/>
        <end position="284"/>
    </location>
</feature>
<feature type="transmembrane region" description="Helical" evidence="1">
    <location>
        <begin position="59"/>
        <end position="77"/>
    </location>
</feature>
<protein>
    <recommendedName>
        <fullName evidence="4">EamA-like transporter family protein</fullName>
    </recommendedName>
</protein>